<keyword evidence="2" id="KW-0479">Metal-binding</keyword>
<feature type="domain" description="HpcH/HpaI aldolase/citrate lyase" evidence="4">
    <location>
        <begin position="29"/>
        <end position="211"/>
    </location>
</feature>
<evidence type="ECO:0000313" key="5">
    <source>
        <dbReference type="EMBL" id="MBM3225905.1"/>
    </source>
</evidence>
<dbReference type="InterPro" id="IPR050251">
    <property type="entry name" value="HpcH-HpaI_aldolase"/>
</dbReference>
<sequence>MRDNRLKQILQAGQVALGVGVRYARSWEIAAMMASAGFDFLFIDMEHSAYSLETVSDLCRAATTAGLTPVVRVPEIQYSLLSRPLDVGAMGLVIPHVDTPAQVEHIVAYTKYAPLGKRGMVSQTPHTDFLSGNLAAYTQWANTQLMNIIMIESAEGVANLDNMLQVGSIDVALVGSSDLSQELGIPGNFTHEKMVECYQHVLDVCQRRQVTPGLAGVGDLQIVQHWRDRGFRFLYCANETALLVQGGRRVVETVRPA</sequence>
<protein>
    <recommendedName>
        <fullName evidence="4">HpcH/HpaI aldolase/citrate lyase domain-containing protein</fullName>
    </recommendedName>
</protein>
<dbReference type="InterPro" id="IPR040442">
    <property type="entry name" value="Pyrv_kinase-like_dom_sf"/>
</dbReference>
<keyword evidence="3" id="KW-0456">Lyase</keyword>
<accession>A0A937W548</accession>
<dbReference type="InterPro" id="IPR005000">
    <property type="entry name" value="Aldolase/citrate-lyase_domain"/>
</dbReference>
<dbReference type="GO" id="GO:0016832">
    <property type="term" value="F:aldehyde-lyase activity"/>
    <property type="evidence" value="ECO:0007669"/>
    <property type="project" value="TreeGrafter"/>
</dbReference>
<dbReference type="GO" id="GO:0005737">
    <property type="term" value="C:cytoplasm"/>
    <property type="evidence" value="ECO:0007669"/>
    <property type="project" value="TreeGrafter"/>
</dbReference>
<dbReference type="Gene3D" id="3.20.20.60">
    <property type="entry name" value="Phosphoenolpyruvate-binding domains"/>
    <property type="match status" value="1"/>
</dbReference>
<dbReference type="Proteomes" id="UP000712673">
    <property type="component" value="Unassembled WGS sequence"/>
</dbReference>
<reference evidence="5" key="1">
    <citation type="submission" date="2019-03" db="EMBL/GenBank/DDBJ databases">
        <title>Lake Tanganyika Metagenome-Assembled Genomes (MAGs).</title>
        <authorList>
            <person name="Tran P."/>
        </authorList>
    </citation>
    <scope>NUCLEOTIDE SEQUENCE</scope>
    <source>
        <strain evidence="5">K_DeepCast_65m_m2_066</strain>
    </source>
</reference>
<name>A0A937W548_UNCTE</name>
<dbReference type="Pfam" id="PF03328">
    <property type="entry name" value="HpcH_HpaI"/>
    <property type="match status" value="1"/>
</dbReference>
<dbReference type="InterPro" id="IPR015813">
    <property type="entry name" value="Pyrv/PenolPyrv_kinase-like_dom"/>
</dbReference>
<evidence type="ECO:0000259" key="4">
    <source>
        <dbReference type="Pfam" id="PF03328"/>
    </source>
</evidence>
<gene>
    <name evidence="5" type="ORF">FJZ47_19210</name>
</gene>
<dbReference type="EMBL" id="VGLS01000722">
    <property type="protein sequence ID" value="MBM3225905.1"/>
    <property type="molecule type" value="Genomic_DNA"/>
</dbReference>
<evidence type="ECO:0000256" key="3">
    <source>
        <dbReference type="ARBA" id="ARBA00023239"/>
    </source>
</evidence>
<dbReference type="PANTHER" id="PTHR30502">
    <property type="entry name" value="2-KETO-3-DEOXY-L-RHAMNONATE ALDOLASE"/>
    <property type="match status" value="1"/>
</dbReference>
<evidence type="ECO:0000256" key="2">
    <source>
        <dbReference type="ARBA" id="ARBA00022723"/>
    </source>
</evidence>
<organism evidence="5 6">
    <name type="scientific">Tectimicrobiota bacterium</name>
    <dbReference type="NCBI Taxonomy" id="2528274"/>
    <lineage>
        <taxon>Bacteria</taxon>
        <taxon>Pseudomonadati</taxon>
        <taxon>Nitrospinota/Tectimicrobiota group</taxon>
        <taxon>Candidatus Tectimicrobiota</taxon>
    </lineage>
</organism>
<proteinExistence type="inferred from homology"/>
<dbReference type="AlphaFoldDB" id="A0A937W548"/>
<dbReference type="PANTHER" id="PTHR30502:SF0">
    <property type="entry name" value="PHOSPHOENOLPYRUVATE CARBOXYLASE FAMILY PROTEIN"/>
    <property type="match status" value="1"/>
</dbReference>
<dbReference type="SUPFAM" id="SSF51621">
    <property type="entry name" value="Phosphoenolpyruvate/pyruvate domain"/>
    <property type="match status" value="1"/>
</dbReference>
<evidence type="ECO:0000313" key="6">
    <source>
        <dbReference type="Proteomes" id="UP000712673"/>
    </source>
</evidence>
<comment type="caution">
    <text evidence="5">The sequence shown here is derived from an EMBL/GenBank/DDBJ whole genome shotgun (WGS) entry which is preliminary data.</text>
</comment>
<evidence type="ECO:0000256" key="1">
    <source>
        <dbReference type="ARBA" id="ARBA00005568"/>
    </source>
</evidence>
<dbReference type="GO" id="GO:0046872">
    <property type="term" value="F:metal ion binding"/>
    <property type="evidence" value="ECO:0007669"/>
    <property type="project" value="UniProtKB-KW"/>
</dbReference>
<comment type="similarity">
    <text evidence="1">Belongs to the HpcH/HpaI aldolase family.</text>
</comment>